<name>A0A6B8KI08_9HYPH</name>
<reference evidence="1 2" key="1">
    <citation type="submission" date="2019-11" db="EMBL/GenBank/DDBJ databases">
        <title>The genome sequence of Methylocystis heyeri.</title>
        <authorList>
            <person name="Oshkin I.Y."/>
            <person name="Miroshnikov K."/>
            <person name="Dedysh S.N."/>
        </authorList>
    </citation>
    <scope>NUCLEOTIDE SEQUENCE [LARGE SCALE GENOMIC DNA]</scope>
    <source>
        <strain evidence="1 2">H2</strain>
    </source>
</reference>
<dbReference type="SUPFAM" id="SSF55729">
    <property type="entry name" value="Acyl-CoA N-acyltransferases (Nat)"/>
    <property type="match status" value="1"/>
</dbReference>
<dbReference type="EMBL" id="CP046052">
    <property type="protein sequence ID" value="QGM46130.1"/>
    <property type="molecule type" value="Genomic_DNA"/>
</dbReference>
<gene>
    <name evidence="1" type="ORF">H2LOC_010725</name>
</gene>
<dbReference type="OrthoDB" id="7989445at2"/>
<accession>A0A6B8KI08</accession>
<dbReference type="KEGG" id="mhey:H2LOC_010725"/>
<protein>
    <submittedName>
        <fullName evidence="1">Uncharacterized protein</fullName>
    </submittedName>
</protein>
<dbReference type="InterPro" id="IPR016181">
    <property type="entry name" value="Acyl_CoA_acyltransferase"/>
</dbReference>
<proteinExistence type="predicted"/>
<dbReference type="Proteomes" id="UP000309061">
    <property type="component" value="Chromosome"/>
</dbReference>
<dbReference type="AlphaFoldDB" id="A0A6B8KI08"/>
<sequence>MIVYNNPIFDQAVIDESQAHFARETDMSMVRVDPVRGVTLGGALYTEYNGHSVQMHVAGLAPNWLNRKLLRQAFEFPFEHLKVKKIFGLVEAANTIALDFDLHLGFIEEARIGDVFTSGDMVVLAMYRHNCRFLPK</sequence>
<evidence type="ECO:0000313" key="1">
    <source>
        <dbReference type="EMBL" id="QGM46130.1"/>
    </source>
</evidence>
<organism evidence="1 2">
    <name type="scientific">Methylocystis heyeri</name>
    <dbReference type="NCBI Taxonomy" id="391905"/>
    <lineage>
        <taxon>Bacteria</taxon>
        <taxon>Pseudomonadati</taxon>
        <taxon>Pseudomonadota</taxon>
        <taxon>Alphaproteobacteria</taxon>
        <taxon>Hyphomicrobiales</taxon>
        <taxon>Methylocystaceae</taxon>
        <taxon>Methylocystis</taxon>
    </lineage>
</organism>
<evidence type="ECO:0000313" key="2">
    <source>
        <dbReference type="Proteomes" id="UP000309061"/>
    </source>
</evidence>
<dbReference type="RefSeq" id="WP_136496386.1">
    <property type="nucleotide sequence ID" value="NZ_CP046052.1"/>
</dbReference>
<keyword evidence="2" id="KW-1185">Reference proteome</keyword>